<dbReference type="PRINTS" id="PR00419">
    <property type="entry name" value="ADXRDTASE"/>
</dbReference>
<reference evidence="3 4" key="1">
    <citation type="submission" date="2024-02" db="EMBL/GenBank/DDBJ databases">
        <authorList>
            <person name="Chen Y."/>
            <person name="Shah S."/>
            <person name="Dougan E. K."/>
            <person name="Thang M."/>
            <person name="Chan C."/>
        </authorList>
    </citation>
    <scope>NUCLEOTIDE SEQUENCE [LARGE SCALE GENOMIC DNA]</scope>
</reference>
<dbReference type="PANTHER" id="PTHR42923">
    <property type="entry name" value="PROTOPORPHYRINOGEN OXIDASE"/>
    <property type="match status" value="1"/>
</dbReference>
<accession>A0ABP0NCB1</accession>
<dbReference type="PANTHER" id="PTHR42923:SF17">
    <property type="entry name" value="AMINE OXIDASE DOMAIN-CONTAINING PROTEIN"/>
    <property type="match status" value="1"/>
</dbReference>
<feature type="transmembrane region" description="Helical" evidence="2">
    <location>
        <begin position="163"/>
        <end position="183"/>
    </location>
</feature>
<feature type="transmembrane region" description="Helical" evidence="2">
    <location>
        <begin position="125"/>
        <end position="151"/>
    </location>
</feature>
<dbReference type="InterPro" id="IPR050464">
    <property type="entry name" value="Zeta_carotene_desat/Oxidored"/>
</dbReference>
<keyword evidence="2" id="KW-1133">Transmembrane helix</keyword>
<keyword evidence="2" id="KW-0812">Transmembrane</keyword>
<feature type="region of interest" description="Disordered" evidence="1">
    <location>
        <begin position="1"/>
        <end position="21"/>
    </location>
</feature>
<keyword evidence="4" id="KW-1185">Reference proteome</keyword>
<dbReference type="EMBL" id="CAXAMN010021473">
    <property type="protein sequence ID" value="CAK9059915.1"/>
    <property type="molecule type" value="Genomic_DNA"/>
</dbReference>
<evidence type="ECO:0000313" key="3">
    <source>
        <dbReference type="EMBL" id="CAK9059915.1"/>
    </source>
</evidence>
<gene>
    <name evidence="3" type="ORF">CCMP2556_LOCUS29483</name>
</gene>
<feature type="transmembrane region" description="Helical" evidence="2">
    <location>
        <begin position="59"/>
        <end position="87"/>
    </location>
</feature>
<proteinExistence type="predicted"/>
<organism evidence="3 4">
    <name type="scientific">Durusdinium trenchii</name>
    <dbReference type="NCBI Taxonomy" id="1381693"/>
    <lineage>
        <taxon>Eukaryota</taxon>
        <taxon>Sar</taxon>
        <taxon>Alveolata</taxon>
        <taxon>Dinophyceae</taxon>
        <taxon>Suessiales</taxon>
        <taxon>Symbiodiniaceae</taxon>
        <taxon>Durusdinium</taxon>
    </lineage>
</organism>
<keyword evidence="2" id="KW-0472">Membrane</keyword>
<comment type="caution">
    <text evidence="3">The sequence shown here is derived from an EMBL/GenBank/DDBJ whole genome shotgun (WGS) entry which is preliminary data.</text>
</comment>
<evidence type="ECO:0008006" key="5">
    <source>
        <dbReference type="Google" id="ProtNLM"/>
    </source>
</evidence>
<evidence type="ECO:0000313" key="4">
    <source>
        <dbReference type="Proteomes" id="UP001642484"/>
    </source>
</evidence>
<dbReference type="SUPFAM" id="SSF51905">
    <property type="entry name" value="FAD/NAD(P)-binding domain"/>
    <property type="match status" value="1"/>
</dbReference>
<dbReference type="Gene3D" id="3.50.50.60">
    <property type="entry name" value="FAD/NAD(P)-binding domain"/>
    <property type="match status" value="1"/>
</dbReference>
<evidence type="ECO:0000256" key="2">
    <source>
        <dbReference type="SAM" id="Phobius"/>
    </source>
</evidence>
<dbReference type="InterPro" id="IPR036188">
    <property type="entry name" value="FAD/NAD-bd_sf"/>
</dbReference>
<sequence length="267" mass="29418">MAQGALGFPGGTRGKHPNGPTRRCFVMGKEGAIEAEDVEMQEEQEVPTKFRRRKWDRALLYLCATLIFLVQAFATVLLLTLLLTLIWKGNIDVAAHFTVVTFLFLLTLTPCFLSMCQRCGLRSRLWRCVLISAPLLALLSFTLFFLVLYFAPASKVLNASFDVSKPVLVVGSGPSGLAAAWMLTKSGRKVTLLEGTDDIGGHSKTWVEPVDGGDLPIDIGFIFNNVHYYKYINFTTYFDYPLHDTALNTSGAFNGSMVEEPPAPAIA</sequence>
<feature type="transmembrane region" description="Helical" evidence="2">
    <location>
        <begin position="93"/>
        <end position="113"/>
    </location>
</feature>
<dbReference type="Pfam" id="PF13450">
    <property type="entry name" value="NAD_binding_8"/>
    <property type="match status" value="1"/>
</dbReference>
<name>A0ABP0NCB1_9DINO</name>
<dbReference type="Proteomes" id="UP001642484">
    <property type="component" value="Unassembled WGS sequence"/>
</dbReference>
<protein>
    <recommendedName>
        <fullName evidence="5">Amine oxidase domain-containing protein</fullName>
    </recommendedName>
</protein>
<evidence type="ECO:0000256" key="1">
    <source>
        <dbReference type="SAM" id="MobiDB-lite"/>
    </source>
</evidence>